<dbReference type="RefSeq" id="WP_323577572.1">
    <property type="nucleotide sequence ID" value="NZ_JAYGJQ010000002.1"/>
</dbReference>
<dbReference type="Pfam" id="PF06127">
    <property type="entry name" value="Mpo1-like"/>
    <property type="match status" value="1"/>
</dbReference>
<evidence type="ECO:0000256" key="1">
    <source>
        <dbReference type="SAM" id="Phobius"/>
    </source>
</evidence>
<keyword evidence="1" id="KW-1133">Transmembrane helix</keyword>
<feature type="transmembrane region" description="Helical" evidence="1">
    <location>
        <begin position="21"/>
        <end position="42"/>
    </location>
</feature>
<comment type="caution">
    <text evidence="2">The sequence shown here is derived from an EMBL/GenBank/DDBJ whole genome shotgun (WGS) entry which is preliminary data.</text>
</comment>
<dbReference type="InterPro" id="IPR009305">
    <property type="entry name" value="Mpo1-like"/>
</dbReference>
<accession>A0ABU5VZU6</accession>
<name>A0ABU5VZU6_9BACT</name>
<evidence type="ECO:0000313" key="2">
    <source>
        <dbReference type="EMBL" id="MEA9357530.1"/>
    </source>
</evidence>
<dbReference type="EMBL" id="JAYGJQ010000002">
    <property type="protein sequence ID" value="MEA9357530.1"/>
    <property type="molecule type" value="Genomic_DNA"/>
</dbReference>
<feature type="transmembrane region" description="Helical" evidence="1">
    <location>
        <begin position="96"/>
        <end position="114"/>
    </location>
</feature>
<dbReference type="PANTHER" id="PTHR28026">
    <property type="entry name" value="DUF962 DOMAIN PROTEIN (AFU_ORTHOLOGUE AFUA_8G05310)"/>
    <property type="match status" value="1"/>
</dbReference>
<keyword evidence="1" id="KW-0812">Transmembrane</keyword>
<keyword evidence="3" id="KW-1185">Reference proteome</keyword>
<feature type="transmembrane region" description="Helical" evidence="1">
    <location>
        <begin position="48"/>
        <end position="67"/>
    </location>
</feature>
<proteinExistence type="predicted"/>
<dbReference type="PANTHER" id="PTHR28026:SF9">
    <property type="entry name" value="2-HYDROXY-PALMITIC ACID DIOXYGENASE MPO1"/>
    <property type="match status" value="1"/>
</dbReference>
<reference evidence="2 3" key="1">
    <citation type="submission" date="2023-11" db="EMBL/GenBank/DDBJ databases">
        <title>A Novel Polar Bacteriovorax (B. antarcticus) Isolated from the Biocrust in Antarctica.</title>
        <authorList>
            <person name="Mun W."/>
            <person name="Choi S.Y."/>
            <person name="Mitchell R.J."/>
        </authorList>
    </citation>
    <scope>NUCLEOTIDE SEQUENCE [LARGE SCALE GENOMIC DNA]</scope>
    <source>
        <strain evidence="2 3">PP10</strain>
    </source>
</reference>
<organism evidence="2 3">
    <name type="scientific">Bacteriovorax antarcticus</name>
    <dbReference type="NCBI Taxonomy" id="3088717"/>
    <lineage>
        <taxon>Bacteria</taxon>
        <taxon>Pseudomonadati</taxon>
        <taxon>Bdellovibrionota</taxon>
        <taxon>Bacteriovoracia</taxon>
        <taxon>Bacteriovoracales</taxon>
        <taxon>Bacteriovoracaceae</taxon>
        <taxon>Bacteriovorax</taxon>
    </lineage>
</organism>
<keyword evidence="1" id="KW-0472">Membrane</keyword>
<gene>
    <name evidence="2" type="ORF">SHI21_14980</name>
</gene>
<evidence type="ECO:0000313" key="3">
    <source>
        <dbReference type="Proteomes" id="UP001302274"/>
    </source>
</evidence>
<sequence>MLTLKAYLEEYSESHMNPTNVWIHKICVPAIMFSTLGIIKAFPVPASWPLWLDWSVIVVALVMIFYASFKNIRVFLSQLVLVIPMMLILELLRPRFFLLCIGIFIVAWIGQFIGHKIEGKKPSFFRDLFYLLIGPVWTMNSLTAQMGIDLKITSNATDIC</sequence>
<protein>
    <submittedName>
        <fullName evidence="2">Mpo1-like protein</fullName>
    </submittedName>
</protein>
<dbReference type="Proteomes" id="UP001302274">
    <property type="component" value="Unassembled WGS sequence"/>
</dbReference>